<sequence length="372" mass="41224">MAESDRRLVQTAVIGSAASGMGIVLPQEADELRRLRRRHPTYTYWCGTQLGGCGNKLSDRLYVDKVCHFAHAPNASCHRKANGANSADHLFIKQDLALWARRSGVDARAVLRDLGSGPGDAVDLRVRDSRQRVRFQFRRLTHPEWRSAREELERDAASLDWVFGPGSAHPETMEEMYETFGYVLRFRFETQGVARRIRIRAEEARRSTDWVPLDACAMTPEGLRVPGVERRRRASPRPGVGTSTGSPVNLPVARTLRGGTAPAQASDVPGREPSAVAPDPKSTTGADRRAGRRTSPLVRKVQRLVDEVNVLVAAADAEVRTKAERMDREAAAWIERYGRLTSSDFWSGKATKVAGHGDALAGRLEKLSRQLK</sequence>
<accession>A0A2Z5J9V7</accession>
<name>A0A2Z5J9V7_STRAR</name>
<protein>
    <recommendedName>
        <fullName evidence="4">Competence protein CoiA-like family protein</fullName>
    </recommendedName>
</protein>
<dbReference type="KEGG" id="sata:C5746_09370"/>
<evidence type="ECO:0008006" key="4">
    <source>
        <dbReference type="Google" id="ProtNLM"/>
    </source>
</evidence>
<reference evidence="2 3" key="1">
    <citation type="journal article" date="2018" name="Front. Microbiol.">
        <title>Genome Sequencing of Streptomyces atratus SCSIOZH16 and Activation Production of Nocardamine via Metabolic Engineering.</title>
        <authorList>
            <person name="Li Y."/>
            <person name="Zhang C."/>
            <person name="Liu C."/>
            <person name="Ju J."/>
            <person name="Ma J."/>
        </authorList>
    </citation>
    <scope>NUCLEOTIDE SEQUENCE [LARGE SCALE GENOMIC DNA]</scope>
    <source>
        <strain evidence="2 3">SCSIO_ZH16</strain>
    </source>
</reference>
<dbReference type="AlphaFoldDB" id="A0A2Z5J9V7"/>
<evidence type="ECO:0000313" key="2">
    <source>
        <dbReference type="EMBL" id="AXE77090.1"/>
    </source>
</evidence>
<feature type="region of interest" description="Disordered" evidence="1">
    <location>
        <begin position="223"/>
        <end position="294"/>
    </location>
</feature>
<evidence type="ECO:0000256" key="1">
    <source>
        <dbReference type="SAM" id="MobiDB-lite"/>
    </source>
</evidence>
<dbReference type="Proteomes" id="UP000252698">
    <property type="component" value="Chromosome"/>
</dbReference>
<gene>
    <name evidence="2" type="ORF">C5746_09370</name>
</gene>
<dbReference type="RefSeq" id="WP_114243732.1">
    <property type="nucleotide sequence ID" value="NZ_CP027306.1"/>
</dbReference>
<organism evidence="2 3">
    <name type="scientific">Streptomyces atratus</name>
    <dbReference type="NCBI Taxonomy" id="1893"/>
    <lineage>
        <taxon>Bacteria</taxon>
        <taxon>Bacillati</taxon>
        <taxon>Actinomycetota</taxon>
        <taxon>Actinomycetes</taxon>
        <taxon>Kitasatosporales</taxon>
        <taxon>Streptomycetaceae</taxon>
        <taxon>Streptomyces</taxon>
    </lineage>
</organism>
<evidence type="ECO:0000313" key="3">
    <source>
        <dbReference type="Proteomes" id="UP000252698"/>
    </source>
</evidence>
<dbReference type="GeneID" id="95518700"/>
<dbReference type="EMBL" id="CP027306">
    <property type="protein sequence ID" value="AXE77090.1"/>
    <property type="molecule type" value="Genomic_DNA"/>
</dbReference>
<proteinExistence type="predicted"/>